<reference evidence="3" key="1">
    <citation type="submission" date="2021-09" db="EMBL/GenBank/DDBJ databases">
        <authorList>
            <consortium name="AG Swart"/>
            <person name="Singh M."/>
            <person name="Singh A."/>
            <person name="Seah K."/>
            <person name="Emmerich C."/>
        </authorList>
    </citation>
    <scope>NUCLEOTIDE SEQUENCE</scope>
    <source>
        <strain evidence="3">ATCC30299</strain>
    </source>
</reference>
<protein>
    <recommendedName>
        <fullName evidence="2">SAC domain-containing protein</fullName>
    </recommendedName>
</protein>
<keyword evidence="1" id="KW-0812">Transmembrane</keyword>
<gene>
    <name evidence="3" type="ORF">BSTOLATCC_MIC62666</name>
</gene>
<accession>A0AAU9KDW9</accession>
<sequence>MDARKVLDPPYAFNLSPSHFFLQKENSDTTVVINRETNGITVEEKHSQLPGKPKECYGFIGIAKFSFTNYVIVITQANYIGRIKDSYILQIVDAEFMPYSSSQENPPERKKDDYFINLLLELIRSKAFYFSYDYDLTHSMQRAANFSDKQSASYLWERADYKYFWNSFLSEDFMNAGASDVIIPIINGFVQAESIIIEGSPLEFILISRRDHRRAGTRFNTRGLDESGHAVNFVETEQIITCLRNGKVTVCSFVQIRGSIPLIWQQKPNLKWAPKPRVLGGVQQSSNAAFQHFTELHEVYSGISMINLIDKSGSQKMMGNAFGELVEIVKDDKLSLIWFDFHHECKKMKYENLSKLLAEVETDLSNYQWCQLSVDEGLPFTRAEVVLNQNGVFRTNCMDCLDRTNVVQSVFARNVLHRQLYSLKIHSKPTGEAFQPFPEPLEDCFRSFWTNNADELSLLYSGTPALKTDFTRTGKRTIKGAINDGVNSVTRYNINNFMDGRRQNSLDAFLGKVSVKRTKASLKGKFSSLYTALLTISALLFISHFTASHFSEGWGYYWGIFLVSSLALFKVAMIYGTALIDKPLLNS</sequence>
<feature type="domain" description="SAC" evidence="2">
    <location>
        <begin position="119"/>
        <end position="462"/>
    </location>
</feature>
<dbReference type="GO" id="GO:0046856">
    <property type="term" value="P:phosphatidylinositol dephosphorylation"/>
    <property type="evidence" value="ECO:0007669"/>
    <property type="project" value="TreeGrafter"/>
</dbReference>
<keyword evidence="4" id="KW-1185">Reference proteome</keyword>
<keyword evidence="1" id="KW-1133">Transmembrane helix</keyword>
<evidence type="ECO:0000313" key="3">
    <source>
        <dbReference type="EMBL" id="CAG9335088.1"/>
    </source>
</evidence>
<organism evidence="3 4">
    <name type="scientific">Blepharisma stoltei</name>
    <dbReference type="NCBI Taxonomy" id="1481888"/>
    <lineage>
        <taxon>Eukaryota</taxon>
        <taxon>Sar</taxon>
        <taxon>Alveolata</taxon>
        <taxon>Ciliophora</taxon>
        <taxon>Postciliodesmatophora</taxon>
        <taxon>Heterotrichea</taxon>
        <taxon>Heterotrichida</taxon>
        <taxon>Blepharismidae</taxon>
        <taxon>Blepharisma</taxon>
    </lineage>
</organism>
<dbReference type="Pfam" id="PF02383">
    <property type="entry name" value="Syja_N"/>
    <property type="match status" value="1"/>
</dbReference>
<evidence type="ECO:0000313" key="4">
    <source>
        <dbReference type="Proteomes" id="UP001162131"/>
    </source>
</evidence>
<dbReference type="PANTHER" id="PTHR45662:SF2">
    <property type="entry name" value="PHOSPHATIDYLINOSITOL-3-PHOSPHATASE SAC1"/>
    <property type="match status" value="1"/>
</dbReference>
<comment type="caution">
    <text evidence="3">The sequence shown here is derived from an EMBL/GenBank/DDBJ whole genome shotgun (WGS) entry which is preliminary data.</text>
</comment>
<proteinExistence type="predicted"/>
<dbReference type="Proteomes" id="UP001162131">
    <property type="component" value="Unassembled WGS sequence"/>
</dbReference>
<dbReference type="PROSITE" id="PS50275">
    <property type="entry name" value="SAC"/>
    <property type="match status" value="1"/>
</dbReference>
<evidence type="ECO:0000259" key="2">
    <source>
        <dbReference type="PROSITE" id="PS50275"/>
    </source>
</evidence>
<dbReference type="AlphaFoldDB" id="A0AAU9KDW9"/>
<evidence type="ECO:0000256" key="1">
    <source>
        <dbReference type="SAM" id="Phobius"/>
    </source>
</evidence>
<keyword evidence="1" id="KW-0472">Membrane</keyword>
<dbReference type="PANTHER" id="PTHR45662">
    <property type="entry name" value="PHOSPHATIDYLINOSITIDE PHOSPHATASE SAC1"/>
    <property type="match status" value="1"/>
</dbReference>
<name>A0AAU9KDW9_9CILI</name>
<dbReference type="GO" id="GO:0043812">
    <property type="term" value="F:phosphatidylinositol-4-phosphate phosphatase activity"/>
    <property type="evidence" value="ECO:0007669"/>
    <property type="project" value="TreeGrafter"/>
</dbReference>
<dbReference type="EMBL" id="CAJZBQ010000060">
    <property type="protein sequence ID" value="CAG9335088.1"/>
    <property type="molecule type" value="Genomic_DNA"/>
</dbReference>
<dbReference type="GO" id="GO:0005783">
    <property type="term" value="C:endoplasmic reticulum"/>
    <property type="evidence" value="ECO:0007669"/>
    <property type="project" value="TreeGrafter"/>
</dbReference>
<feature type="transmembrane region" description="Helical" evidence="1">
    <location>
        <begin position="529"/>
        <end position="550"/>
    </location>
</feature>
<feature type="transmembrane region" description="Helical" evidence="1">
    <location>
        <begin position="556"/>
        <end position="580"/>
    </location>
</feature>
<dbReference type="InterPro" id="IPR002013">
    <property type="entry name" value="SAC_dom"/>
</dbReference>